<dbReference type="AlphaFoldDB" id="A0ABD5QAA7"/>
<dbReference type="EMBL" id="JBHSJG010000005">
    <property type="protein sequence ID" value="MFC4986613.1"/>
    <property type="molecule type" value="Genomic_DNA"/>
</dbReference>
<evidence type="ECO:0000256" key="1">
    <source>
        <dbReference type="SAM" id="Phobius"/>
    </source>
</evidence>
<keyword evidence="1" id="KW-0472">Membrane</keyword>
<name>A0ABD5QAA7_9EURY</name>
<feature type="transmembrane region" description="Helical" evidence="1">
    <location>
        <begin position="12"/>
        <end position="31"/>
    </location>
</feature>
<gene>
    <name evidence="2" type="ORF">ACFPFO_02230</name>
</gene>
<reference evidence="2 3" key="1">
    <citation type="journal article" date="2019" name="Int. J. Syst. Evol. Microbiol.">
        <title>The Global Catalogue of Microorganisms (GCM) 10K type strain sequencing project: providing services to taxonomists for standard genome sequencing and annotation.</title>
        <authorList>
            <consortium name="The Broad Institute Genomics Platform"/>
            <consortium name="The Broad Institute Genome Sequencing Center for Infectious Disease"/>
            <person name="Wu L."/>
            <person name="Ma J."/>
        </authorList>
    </citation>
    <scope>NUCLEOTIDE SEQUENCE [LARGE SCALE GENOMIC DNA]</scope>
    <source>
        <strain evidence="2 3">CGMCC 1.15824</strain>
    </source>
</reference>
<comment type="caution">
    <text evidence="2">The sequence shown here is derived from an EMBL/GenBank/DDBJ whole genome shotgun (WGS) entry which is preliminary data.</text>
</comment>
<protein>
    <recommendedName>
        <fullName evidence="4">HTH iclR-type domain-containing protein</fullName>
    </recommendedName>
</protein>
<proteinExistence type="predicted"/>
<accession>A0ABD5QAA7</accession>
<keyword evidence="1" id="KW-0812">Transmembrane</keyword>
<evidence type="ECO:0000313" key="3">
    <source>
        <dbReference type="Proteomes" id="UP001595925"/>
    </source>
</evidence>
<keyword evidence="3" id="KW-1185">Reference proteome</keyword>
<evidence type="ECO:0008006" key="4">
    <source>
        <dbReference type="Google" id="ProtNLM"/>
    </source>
</evidence>
<dbReference type="Proteomes" id="UP001595925">
    <property type="component" value="Unassembled WGS sequence"/>
</dbReference>
<dbReference type="RefSeq" id="WP_224828078.1">
    <property type="nucleotide sequence ID" value="NZ_JAIVEF010000003.1"/>
</dbReference>
<keyword evidence="1" id="KW-1133">Transmembrane helix</keyword>
<sequence>MRSRVVSLIERADAVAASAVCLLVAISYVAAGVGGWSLAPISSVLTTFPAIRWIVDRTGMGEGDARVLLGGACAATAAGGAAAGGRATIGLALGAVGCWIAIDGLYERVHGDDAARTTGWMGVLTGPHRRVIESLQDARRPLTAAELADRTGLKGTELEATLEAVSRTDRVDRIGNGYAVEEGTFGTSAFVSRALRGVGRRLARPLGLFGSADRTAGR</sequence>
<organism evidence="2 3">
    <name type="scientific">Saliphagus infecundisoli</name>
    <dbReference type="NCBI Taxonomy" id="1849069"/>
    <lineage>
        <taxon>Archaea</taxon>
        <taxon>Methanobacteriati</taxon>
        <taxon>Methanobacteriota</taxon>
        <taxon>Stenosarchaea group</taxon>
        <taxon>Halobacteria</taxon>
        <taxon>Halobacteriales</taxon>
        <taxon>Natrialbaceae</taxon>
        <taxon>Saliphagus</taxon>
    </lineage>
</organism>
<evidence type="ECO:0000313" key="2">
    <source>
        <dbReference type="EMBL" id="MFC4986613.1"/>
    </source>
</evidence>